<dbReference type="RefSeq" id="WP_254167560.1">
    <property type="nucleotide sequence ID" value="NZ_JANAFB010000031.1"/>
</dbReference>
<comment type="caution">
    <text evidence="1">The sequence shown here is derived from an EMBL/GenBank/DDBJ whole genome shotgun (WGS) entry which is preliminary data.</text>
</comment>
<dbReference type="EMBL" id="JANAFB010000031">
    <property type="protein sequence ID" value="MCP3426629.1"/>
    <property type="molecule type" value="Genomic_DNA"/>
</dbReference>
<protein>
    <submittedName>
        <fullName evidence="1">DUF3151 domain-containing protein</fullName>
    </submittedName>
</protein>
<gene>
    <name evidence="1" type="ORF">NBM05_11600</name>
</gene>
<dbReference type="Proteomes" id="UP001139502">
    <property type="component" value="Unassembled WGS sequence"/>
</dbReference>
<dbReference type="InterPro" id="IPR014487">
    <property type="entry name" value="DUF3151"/>
</dbReference>
<keyword evidence="2" id="KW-1185">Reference proteome</keyword>
<dbReference type="Pfam" id="PF11349">
    <property type="entry name" value="DUF3151"/>
    <property type="match status" value="1"/>
</dbReference>
<accession>A0A9X2HBL3</accession>
<reference evidence="1" key="1">
    <citation type="submission" date="2022-06" db="EMBL/GenBank/DDBJ databases">
        <title>Rothia sp. isolated from sandalwood seedling.</title>
        <authorList>
            <person name="Tuikhar N."/>
            <person name="Kirdat K."/>
            <person name="Thorat V."/>
            <person name="Swetha P."/>
            <person name="Padma S."/>
            <person name="Sundararaj R."/>
            <person name="Yadav A."/>
        </authorList>
    </citation>
    <scope>NUCLEOTIDE SEQUENCE</scope>
    <source>
        <strain evidence="1">AR01</strain>
    </source>
</reference>
<evidence type="ECO:0000313" key="2">
    <source>
        <dbReference type="Proteomes" id="UP001139502"/>
    </source>
</evidence>
<proteinExistence type="predicted"/>
<organism evidence="1 2">
    <name type="scientific">Rothia santali</name>
    <dbReference type="NCBI Taxonomy" id="2949643"/>
    <lineage>
        <taxon>Bacteria</taxon>
        <taxon>Bacillati</taxon>
        <taxon>Actinomycetota</taxon>
        <taxon>Actinomycetes</taxon>
        <taxon>Micrococcales</taxon>
        <taxon>Micrococcaceae</taxon>
        <taxon>Rothia</taxon>
    </lineage>
</organism>
<evidence type="ECO:0000313" key="1">
    <source>
        <dbReference type="EMBL" id="MCP3426629.1"/>
    </source>
</evidence>
<name>A0A9X2HBL3_9MICC</name>
<sequence length="140" mass="14707">MSLAGKNLLDGPAPTYLAEEPEVLARIEAGDEGEDLARAFPTSSLAWSVLAEEALGEGRVVEGYAYARVGYHRGLDALRGSGWKGHGPIPFSHEPNRGFLTCLFLLGQAAAAIGEEGEAVRIAGFLDDSDPEAAAQIAAR</sequence>
<dbReference type="PIRSF" id="PIRSF017349">
    <property type="entry name" value="UCP017349"/>
    <property type="match status" value="1"/>
</dbReference>
<dbReference type="AlphaFoldDB" id="A0A9X2HBL3"/>